<sequence length="1464" mass="158377">MLPSTALWFLAVFLITRVHAQSNSSTLPVGSCTPTIPCSNGACCNGDSGFCGFGQAFCKQVSEGGPCTSNCDALAECGPNAAPTNFTCPLNVCCSQVRVCSFGPPGPASCGPEQQSALHRQIGYYEGWAASRSCSYTPEMISADTLTHINFAFALISDSFTITEMSPGDAALWARTTALKKNNVALKVFLSIGGWSFNDPPTSQIFSQLVGSDPNTATFIASALNTLQAYGFDGIDVDWEYPAAFDRGGSPADKANYVTFMSKVKAAFGPRNYGLTFTAPSSYWYLQHFDLPGLMQYADWVNVMTYDLHGLIHINLVRRTEIQDTLSLFNNVGIDPSKIVLGIGFYGRSFQLADSGCTSPGCAFVGGADPGPCSANSGTLMFSEIETIIAQNGLNPIFDEAAAVKYIVWNDDQWVSYDDAQTLQMKVQFANSRCLGGTMIWSVDQDDMHYTALSSLYPGIDVNNPSAVESGDQCAITGCGQSCPDGWDTLTTLTTNPGSATSCDTNSPAKLCCPSGNAPQNCHWTGGGGSTCNPACGVGELTLATDPVGGDGNPTCVQGTKAFCCQTGQNDPTGCHATACGESSSTCASTDSFLTFVRQALNSDPIIINNEPCPTICSTNNKPVCCESSVISAYSNVATGSEICPNCLNAACPTGQVGIFSDIQGDASQSCIGDGRRLYCCNPPNNEQFLPVPESWVLPSLDPTPGRHGVLQPATFTVDFDDFGEVFISSPNPGSVSSLDIASDWVIHGCDRSSDQPQEVLAYCFEILDGDDSGCGHVFITQAEHTIVRMPTTCAVADHTARVVSLVPHDDQDALPSHLRRALPENELVYSLKFDYNFAAMINTAPDEGTTSTKRSNRKRDYHQPEETGEALKLNTVKNGNSISRNFHWSDHGISNEFCRLIRSKSCPNFSTNSRFGYYLEATIVPPAIQQCYVYLSAGASAQATFTITGLARLISETERAEIISFGLLTLGRVFICMRVNGMSGSYKTSVGYEISLTHVLCQSIDLTFGKEDRNNDVEEISNGVDPNFQQQRVPSLQLGISVLGGSVLDAQVFAEADIYAGVSITGSYFGVDLNAGISILIFESARATNILFPFGGGCFSSADQASGSGNSRRERHPKMDRASHSSDRDLEARGPLPAREPLLPRRRHQHLLKPEIESDFDNTTSTGPLHVFASRASGREAGMWRCKDLDVPIPSYYDLANPASLDPTVVDHIPVPENLGRMPNGERYLSVPKGHGNTIIYAREHPYEASMASVFIDYLILQTDLWQNANNDAKFCPWVTENLKNAPTAYSPAGFGGKSLRSFLPLRIHQLNQYSFKPSPFRSDKNFKTYCPKKQIAVMRSAAGIFFLNMNTCVRDVWLQWATAYQNSNVVANVPTFVRIQCKHLISLYNKAQTTAATVDLSFPVLLDTCSRYKFTRNGGPVQNVQIDPNSYASGLAVTQADLTAQIFNQIQDINWINSLPFH</sequence>
<comment type="caution">
    <text evidence="11">The sequence shown here is derived from an EMBL/GenBank/DDBJ whole genome shotgun (WGS) entry which is preliminary data.</text>
</comment>
<dbReference type="InterPro" id="IPR029070">
    <property type="entry name" value="Chitinase_insertion_sf"/>
</dbReference>
<dbReference type="SMART" id="SM00636">
    <property type="entry name" value="Glyco_18"/>
    <property type="match status" value="1"/>
</dbReference>
<comment type="catalytic activity">
    <reaction evidence="1">
        <text>Random endo-hydrolysis of N-acetyl-beta-D-glucosaminide (1-&gt;4)-beta-linkages in chitin and chitodextrins.</text>
        <dbReference type="EC" id="3.2.1.14"/>
    </reaction>
</comment>
<dbReference type="GO" id="GO:0006032">
    <property type="term" value="P:chitin catabolic process"/>
    <property type="evidence" value="ECO:0007669"/>
    <property type="project" value="UniProtKB-KW"/>
</dbReference>
<evidence type="ECO:0000256" key="5">
    <source>
        <dbReference type="ARBA" id="ARBA00023295"/>
    </source>
</evidence>
<dbReference type="InterPro" id="IPR011583">
    <property type="entry name" value="Chitinase_II/V-like_cat"/>
</dbReference>
<keyword evidence="2 7" id="KW-0378">Hydrolase</keyword>
<dbReference type="PANTHER" id="PTHR11177">
    <property type="entry name" value="CHITINASE"/>
    <property type="match status" value="1"/>
</dbReference>
<keyword evidence="3" id="KW-0146">Chitin degradation</keyword>
<evidence type="ECO:0000256" key="2">
    <source>
        <dbReference type="ARBA" id="ARBA00022801"/>
    </source>
</evidence>
<protein>
    <submittedName>
        <fullName evidence="11">Chitin-binding type-1 domain-containing protein</fullName>
    </submittedName>
</protein>
<feature type="chain" id="PRO_5043979207" evidence="9">
    <location>
        <begin position="21"/>
        <end position="1464"/>
    </location>
</feature>
<keyword evidence="4" id="KW-0119">Carbohydrate metabolism</keyword>
<organism evidence="11 12">
    <name type="scientific">Favolaschia claudopus</name>
    <dbReference type="NCBI Taxonomy" id="2862362"/>
    <lineage>
        <taxon>Eukaryota</taxon>
        <taxon>Fungi</taxon>
        <taxon>Dikarya</taxon>
        <taxon>Basidiomycota</taxon>
        <taxon>Agaricomycotina</taxon>
        <taxon>Agaricomycetes</taxon>
        <taxon>Agaricomycetidae</taxon>
        <taxon>Agaricales</taxon>
        <taxon>Marasmiineae</taxon>
        <taxon>Mycenaceae</taxon>
        <taxon>Favolaschia</taxon>
    </lineage>
</organism>
<dbReference type="PANTHER" id="PTHR11177:SF397">
    <property type="entry name" value="CHITINASE"/>
    <property type="match status" value="1"/>
</dbReference>
<evidence type="ECO:0000256" key="3">
    <source>
        <dbReference type="ARBA" id="ARBA00023024"/>
    </source>
</evidence>
<feature type="signal peptide" evidence="9">
    <location>
        <begin position="1"/>
        <end position="20"/>
    </location>
</feature>
<dbReference type="GO" id="GO:0008061">
    <property type="term" value="F:chitin binding"/>
    <property type="evidence" value="ECO:0007669"/>
    <property type="project" value="InterPro"/>
</dbReference>
<dbReference type="PROSITE" id="PS01095">
    <property type="entry name" value="GH18_1"/>
    <property type="match status" value="1"/>
</dbReference>
<evidence type="ECO:0000256" key="8">
    <source>
        <dbReference type="SAM" id="MobiDB-lite"/>
    </source>
</evidence>
<feature type="region of interest" description="Disordered" evidence="8">
    <location>
        <begin position="847"/>
        <end position="869"/>
    </location>
</feature>
<feature type="domain" description="GH18" evidence="10">
    <location>
        <begin position="119"/>
        <end position="463"/>
    </location>
</feature>
<accession>A0AAW0DWY4</accession>
<dbReference type="GO" id="GO:0008843">
    <property type="term" value="F:endochitinase activity"/>
    <property type="evidence" value="ECO:0007669"/>
    <property type="project" value="UniProtKB-EC"/>
</dbReference>
<feature type="compositionally biased region" description="Basic and acidic residues" evidence="8">
    <location>
        <begin position="1118"/>
        <end position="1133"/>
    </location>
</feature>
<evidence type="ECO:0000256" key="6">
    <source>
        <dbReference type="ARBA" id="ARBA00023326"/>
    </source>
</evidence>
<dbReference type="Gene3D" id="3.10.50.10">
    <property type="match status" value="1"/>
</dbReference>
<dbReference type="InterPro" id="IPR001579">
    <property type="entry name" value="Glyco_hydro_18_chit_AS"/>
</dbReference>
<dbReference type="EMBL" id="JAWWNJ010000005">
    <property type="protein sequence ID" value="KAK7056119.1"/>
    <property type="molecule type" value="Genomic_DNA"/>
</dbReference>
<dbReference type="InterPro" id="IPR017853">
    <property type="entry name" value="GH"/>
</dbReference>
<proteinExistence type="predicted"/>
<evidence type="ECO:0000313" key="11">
    <source>
        <dbReference type="EMBL" id="KAK7056119.1"/>
    </source>
</evidence>
<dbReference type="Pfam" id="PF00704">
    <property type="entry name" value="Glyco_hydro_18"/>
    <property type="match status" value="1"/>
</dbReference>
<name>A0AAW0DWY4_9AGAR</name>
<feature type="region of interest" description="Disordered" evidence="8">
    <location>
        <begin position="1104"/>
        <end position="1148"/>
    </location>
</feature>
<evidence type="ECO:0000259" key="10">
    <source>
        <dbReference type="PROSITE" id="PS51910"/>
    </source>
</evidence>
<evidence type="ECO:0000313" key="12">
    <source>
        <dbReference type="Proteomes" id="UP001362999"/>
    </source>
</evidence>
<dbReference type="PROSITE" id="PS51910">
    <property type="entry name" value="GH18_2"/>
    <property type="match status" value="1"/>
</dbReference>
<keyword evidence="5 7" id="KW-0326">Glycosidase</keyword>
<evidence type="ECO:0000256" key="9">
    <source>
        <dbReference type="SAM" id="SignalP"/>
    </source>
</evidence>
<dbReference type="SUPFAM" id="SSF54556">
    <property type="entry name" value="Chitinase insertion domain"/>
    <property type="match status" value="1"/>
</dbReference>
<dbReference type="Gene3D" id="3.20.20.80">
    <property type="entry name" value="Glycosidases"/>
    <property type="match status" value="1"/>
</dbReference>
<gene>
    <name evidence="11" type="ORF">R3P38DRAFT_2850467</name>
</gene>
<dbReference type="GO" id="GO:0000272">
    <property type="term" value="P:polysaccharide catabolic process"/>
    <property type="evidence" value="ECO:0007669"/>
    <property type="project" value="UniProtKB-KW"/>
</dbReference>
<dbReference type="Proteomes" id="UP001362999">
    <property type="component" value="Unassembled WGS sequence"/>
</dbReference>
<dbReference type="InterPro" id="IPR001223">
    <property type="entry name" value="Glyco_hydro18_cat"/>
</dbReference>
<evidence type="ECO:0000256" key="1">
    <source>
        <dbReference type="ARBA" id="ARBA00000822"/>
    </source>
</evidence>
<keyword evidence="6" id="KW-0624">Polysaccharide degradation</keyword>
<keyword evidence="12" id="KW-1185">Reference proteome</keyword>
<dbReference type="InterPro" id="IPR050314">
    <property type="entry name" value="Glycosyl_Hydrlase_18"/>
</dbReference>
<dbReference type="SUPFAM" id="SSF51445">
    <property type="entry name" value="(Trans)glycosidases"/>
    <property type="match status" value="1"/>
</dbReference>
<keyword evidence="9" id="KW-0732">Signal</keyword>
<evidence type="ECO:0000256" key="4">
    <source>
        <dbReference type="ARBA" id="ARBA00023277"/>
    </source>
</evidence>
<reference evidence="11 12" key="1">
    <citation type="journal article" date="2024" name="J Genomics">
        <title>Draft genome sequencing and assembly of Favolaschia claudopus CIRM-BRFM 2984 isolated from oak limbs.</title>
        <authorList>
            <person name="Navarro D."/>
            <person name="Drula E."/>
            <person name="Chaduli D."/>
            <person name="Cazenave R."/>
            <person name="Ahrendt S."/>
            <person name="Wang J."/>
            <person name="Lipzen A."/>
            <person name="Daum C."/>
            <person name="Barry K."/>
            <person name="Grigoriev I.V."/>
            <person name="Favel A."/>
            <person name="Rosso M.N."/>
            <person name="Martin F."/>
        </authorList>
    </citation>
    <scope>NUCLEOTIDE SEQUENCE [LARGE SCALE GENOMIC DNA]</scope>
    <source>
        <strain evidence="11 12">CIRM-BRFM 2984</strain>
    </source>
</reference>
<evidence type="ECO:0000256" key="7">
    <source>
        <dbReference type="RuleBase" id="RU000489"/>
    </source>
</evidence>